<evidence type="ECO:0000259" key="2">
    <source>
        <dbReference type="PROSITE" id="PS50090"/>
    </source>
</evidence>
<comment type="caution">
    <text evidence="3">The sequence shown here is derived from an EMBL/GenBank/DDBJ whole genome shotgun (WGS) entry which is preliminary data.</text>
</comment>
<proteinExistence type="predicted"/>
<protein>
    <recommendedName>
        <fullName evidence="2">Myb-like domain-containing protein</fullName>
    </recommendedName>
</protein>
<reference evidence="3" key="1">
    <citation type="journal article" date="2023" name="Insect Mol. Biol.">
        <title>Genome sequencing provides insights into the evolution of gene families encoding plant cell wall-degrading enzymes in longhorned beetles.</title>
        <authorList>
            <person name="Shin N.R."/>
            <person name="Okamura Y."/>
            <person name="Kirsch R."/>
            <person name="Pauchet Y."/>
        </authorList>
    </citation>
    <scope>NUCLEOTIDE SEQUENCE</scope>
    <source>
        <strain evidence="3">RBIC_L_NR</strain>
    </source>
</reference>
<dbReference type="Gene3D" id="1.10.10.60">
    <property type="entry name" value="Homeodomain-like"/>
    <property type="match status" value="1"/>
</dbReference>
<sequence length="264" mass="30747">MDIANLEPNQNIIYITEEEHRSEWTYDATKELLKVYDEKSDMLETGIITTQKKLWELTAKALARKGYYYTGPQCENKWKALKRSYKSKLEKMEKFGACKRVCPFEYEVAEILSKRPNDSITRSYSLKINELKKQEDIFSVNLNEPPGFSKPDIGKSYFKQETEDIKNIELIHEHSESSIPEVQLSENSEPTYTVIQDSSQSLLIEEISDLKKVQEKIFECLESAVEAQNKSLEIEQAKIAQQNEIIQQMKIQNDLLQKLLEKFS</sequence>
<keyword evidence="4" id="KW-1185">Reference proteome</keyword>
<name>A0AAV8X126_9CUCU</name>
<organism evidence="3 4">
    <name type="scientific">Rhamnusium bicolor</name>
    <dbReference type="NCBI Taxonomy" id="1586634"/>
    <lineage>
        <taxon>Eukaryota</taxon>
        <taxon>Metazoa</taxon>
        <taxon>Ecdysozoa</taxon>
        <taxon>Arthropoda</taxon>
        <taxon>Hexapoda</taxon>
        <taxon>Insecta</taxon>
        <taxon>Pterygota</taxon>
        <taxon>Neoptera</taxon>
        <taxon>Endopterygota</taxon>
        <taxon>Coleoptera</taxon>
        <taxon>Polyphaga</taxon>
        <taxon>Cucujiformia</taxon>
        <taxon>Chrysomeloidea</taxon>
        <taxon>Cerambycidae</taxon>
        <taxon>Lepturinae</taxon>
        <taxon>Rhagiini</taxon>
        <taxon>Rhamnusium</taxon>
    </lineage>
</organism>
<evidence type="ECO:0000313" key="3">
    <source>
        <dbReference type="EMBL" id="KAJ8932418.1"/>
    </source>
</evidence>
<dbReference type="AlphaFoldDB" id="A0AAV8X126"/>
<dbReference type="Proteomes" id="UP001162156">
    <property type="component" value="Unassembled WGS sequence"/>
</dbReference>
<gene>
    <name evidence="3" type="ORF">NQ314_014675</name>
</gene>
<dbReference type="PROSITE" id="PS50090">
    <property type="entry name" value="MYB_LIKE"/>
    <property type="match status" value="1"/>
</dbReference>
<dbReference type="Pfam" id="PF13837">
    <property type="entry name" value="Myb_DNA-bind_4"/>
    <property type="match status" value="1"/>
</dbReference>
<accession>A0AAV8X126</accession>
<feature type="coiled-coil region" evidence="1">
    <location>
        <begin position="232"/>
        <end position="259"/>
    </location>
</feature>
<dbReference type="InterPro" id="IPR044822">
    <property type="entry name" value="Myb_DNA-bind_4"/>
</dbReference>
<evidence type="ECO:0000313" key="4">
    <source>
        <dbReference type="Proteomes" id="UP001162156"/>
    </source>
</evidence>
<evidence type="ECO:0000256" key="1">
    <source>
        <dbReference type="SAM" id="Coils"/>
    </source>
</evidence>
<dbReference type="EMBL" id="JANEYF010004049">
    <property type="protein sequence ID" value="KAJ8932418.1"/>
    <property type="molecule type" value="Genomic_DNA"/>
</dbReference>
<feature type="domain" description="Myb-like" evidence="2">
    <location>
        <begin position="16"/>
        <end position="82"/>
    </location>
</feature>
<dbReference type="InterPro" id="IPR001005">
    <property type="entry name" value="SANT/Myb"/>
</dbReference>
<keyword evidence="1" id="KW-0175">Coiled coil</keyword>